<reference evidence="2 3" key="1">
    <citation type="submission" date="2018-12" db="EMBL/GenBank/DDBJ databases">
        <authorList>
            <person name="Yang Y."/>
        </authorList>
    </citation>
    <scope>NUCLEOTIDE SEQUENCE [LARGE SCALE GENOMIC DNA]</scope>
    <source>
        <strain evidence="2 3">L-25-5w-1</strain>
    </source>
</reference>
<dbReference type="Proteomes" id="UP000277007">
    <property type="component" value="Unassembled WGS sequence"/>
</dbReference>
<dbReference type="EMBL" id="RXMA01000006">
    <property type="protein sequence ID" value="RTR21480.1"/>
    <property type="molecule type" value="Genomic_DNA"/>
</dbReference>
<evidence type="ECO:0000256" key="1">
    <source>
        <dbReference type="SAM" id="SignalP"/>
    </source>
</evidence>
<evidence type="ECO:0000313" key="3">
    <source>
        <dbReference type="Proteomes" id="UP000277007"/>
    </source>
</evidence>
<protein>
    <submittedName>
        <fullName evidence="2">DUF3108 domain-containing protein</fullName>
    </submittedName>
</protein>
<dbReference type="RefSeq" id="WP_126614187.1">
    <property type="nucleotide sequence ID" value="NZ_JBHUCY010000001.1"/>
</dbReference>
<keyword evidence="3" id="KW-1185">Reference proteome</keyword>
<gene>
    <name evidence="2" type="ORF">EJ903_08715</name>
</gene>
<feature type="chain" id="PRO_5018557960" evidence="1">
    <location>
        <begin position="23"/>
        <end position="219"/>
    </location>
</feature>
<name>A0A3S0IG36_9PROT</name>
<keyword evidence="1" id="KW-0732">Signal</keyword>
<accession>A0A3S0IG36</accession>
<comment type="caution">
    <text evidence="2">The sequence shown here is derived from an EMBL/GenBank/DDBJ whole genome shotgun (WGS) entry which is preliminary data.</text>
</comment>
<dbReference type="Pfam" id="PF19630">
    <property type="entry name" value="DUF6134"/>
    <property type="match status" value="1"/>
</dbReference>
<dbReference type="InterPro" id="IPR045767">
    <property type="entry name" value="DUF6134"/>
</dbReference>
<feature type="signal peptide" evidence="1">
    <location>
        <begin position="1"/>
        <end position="22"/>
    </location>
</feature>
<sequence length="219" mass="23844">MMHPLRATFAATLLLLPLTAVASITSATAAPAAGPRTLTYTILMGDDPIGSEEVRVEPQGDRSKVTITASTRVKVLFINFRYDHKREELWKGSSLESLKATTDDDGTPHTLELTAKPGGFTLVADGKPTDLPATALPLSLWTAEVLMRSPLFSVIDGARYTTTVKALGSETIEAGGRKVEAQHHRIDGDVERDLWYAADGTLLKTRFKRSGYDITYVLK</sequence>
<organism evidence="2 3">
    <name type="scientific">Azospirillum griseum</name>
    <dbReference type="NCBI Taxonomy" id="2496639"/>
    <lineage>
        <taxon>Bacteria</taxon>
        <taxon>Pseudomonadati</taxon>
        <taxon>Pseudomonadota</taxon>
        <taxon>Alphaproteobacteria</taxon>
        <taxon>Rhodospirillales</taxon>
        <taxon>Azospirillaceae</taxon>
        <taxon>Azospirillum</taxon>
    </lineage>
</organism>
<proteinExistence type="predicted"/>
<dbReference type="OrthoDB" id="6086999at2"/>
<evidence type="ECO:0000313" key="2">
    <source>
        <dbReference type="EMBL" id="RTR21480.1"/>
    </source>
</evidence>
<dbReference type="AlphaFoldDB" id="A0A3S0IG36"/>